<dbReference type="Proteomes" id="UP000499080">
    <property type="component" value="Unassembled WGS sequence"/>
</dbReference>
<evidence type="ECO:0000313" key="3">
    <source>
        <dbReference type="Proteomes" id="UP000499080"/>
    </source>
</evidence>
<organism evidence="2 3">
    <name type="scientific">Araneus ventricosus</name>
    <name type="common">Orbweaver spider</name>
    <name type="synonym">Epeira ventricosa</name>
    <dbReference type="NCBI Taxonomy" id="182803"/>
    <lineage>
        <taxon>Eukaryota</taxon>
        <taxon>Metazoa</taxon>
        <taxon>Ecdysozoa</taxon>
        <taxon>Arthropoda</taxon>
        <taxon>Chelicerata</taxon>
        <taxon>Arachnida</taxon>
        <taxon>Araneae</taxon>
        <taxon>Araneomorphae</taxon>
        <taxon>Entelegynae</taxon>
        <taxon>Araneoidea</taxon>
        <taxon>Araneidae</taxon>
        <taxon>Araneus</taxon>
    </lineage>
</organism>
<protein>
    <submittedName>
        <fullName evidence="2">Uncharacterized protein</fullName>
    </submittedName>
</protein>
<evidence type="ECO:0000256" key="1">
    <source>
        <dbReference type="SAM" id="MobiDB-lite"/>
    </source>
</evidence>
<feature type="compositionally biased region" description="Basic and acidic residues" evidence="1">
    <location>
        <begin position="58"/>
        <end position="67"/>
    </location>
</feature>
<keyword evidence="3" id="KW-1185">Reference proteome</keyword>
<proteinExistence type="predicted"/>
<sequence>MAFWNTGKKKSNRQFKTDGSWHSGMAMMELKINTFLRRFQFGASMLGEWQHEEYLSRLEEPRDEARKSNPPCVGRRRIGGSKSDGSAFGTSDE</sequence>
<feature type="region of interest" description="Disordered" evidence="1">
    <location>
        <begin position="1"/>
        <end position="20"/>
    </location>
</feature>
<reference evidence="2 3" key="1">
    <citation type="journal article" date="2019" name="Sci. Rep.">
        <title>Orb-weaving spider Araneus ventricosus genome elucidates the spidroin gene catalogue.</title>
        <authorList>
            <person name="Kono N."/>
            <person name="Nakamura H."/>
            <person name="Ohtoshi R."/>
            <person name="Moran D.A.P."/>
            <person name="Shinohara A."/>
            <person name="Yoshida Y."/>
            <person name="Fujiwara M."/>
            <person name="Mori M."/>
            <person name="Tomita M."/>
            <person name="Arakawa K."/>
        </authorList>
    </citation>
    <scope>NUCLEOTIDE SEQUENCE [LARGE SCALE GENOMIC DNA]</scope>
</reference>
<accession>A0A4Y2EZN5</accession>
<dbReference type="EMBL" id="BGPR01000768">
    <property type="protein sequence ID" value="GBM34732.1"/>
    <property type="molecule type" value="Genomic_DNA"/>
</dbReference>
<comment type="caution">
    <text evidence="2">The sequence shown here is derived from an EMBL/GenBank/DDBJ whole genome shotgun (WGS) entry which is preliminary data.</text>
</comment>
<dbReference type="AlphaFoldDB" id="A0A4Y2EZN5"/>
<evidence type="ECO:0000313" key="2">
    <source>
        <dbReference type="EMBL" id="GBM34732.1"/>
    </source>
</evidence>
<gene>
    <name evidence="2" type="ORF">AVEN_208892_1</name>
</gene>
<name>A0A4Y2EZN5_ARAVE</name>
<feature type="region of interest" description="Disordered" evidence="1">
    <location>
        <begin position="58"/>
        <end position="93"/>
    </location>
</feature>